<evidence type="ECO:0000256" key="2">
    <source>
        <dbReference type="SAM" id="SignalP"/>
    </source>
</evidence>
<evidence type="ECO:0000313" key="4">
    <source>
        <dbReference type="Proteomes" id="UP000030744"/>
    </source>
</evidence>
<feature type="chain" id="PRO_5004673317" evidence="2">
    <location>
        <begin position="19"/>
        <end position="174"/>
    </location>
</feature>
<protein>
    <submittedName>
        <fullName evidence="3">Uncharacterized protein</fullName>
    </submittedName>
</protein>
<evidence type="ECO:0000256" key="1">
    <source>
        <dbReference type="SAM" id="Phobius"/>
    </source>
</evidence>
<feature type="signal peptide" evidence="2">
    <location>
        <begin position="1"/>
        <end position="18"/>
    </location>
</feature>
<name>U6KEY4_9EIME</name>
<reference evidence="3" key="1">
    <citation type="submission" date="2013-10" db="EMBL/GenBank/DDBJ databases">
        <title>Genomic analysis of the causative agents of coccidiosis in chickens.</title>
        <authorList>
            <person name="Reid A.J."/>
            <person name="Blake D."/>
            <person name="Billington K."/>
            <person name="Browne H."/>
            <person name="Dunn M."/>
            <person name="Hung S."/>
            <person name="Kawahara F."/>
            <person name="Miranda-Saavedra D."/>
            <person name="Mourier T."/>
            <person name="Nagra H."/>
            <person name="Otto T.D."/>
            <person name="Rawlings N."/>
            <person name="Sanchez A."/>
            <person name="Sanders M."/>
            <person name="Subramaniam C."/>
            <person name="Tay Y."/>
            <person name="Dear P."/>
            <person name="Doerig C."/>
            <person name="Gruber A."/>
            <person name="Parkinson J."/>
            <person name="Shirley M."/>
            <person name="Wan K.L."/>
            <person name="Berriman M."/>
            <person name="Tomley F."/>
            <person name="Pain A."/>
        </authorList>
    </citation>
    <scope>NUCLEOTIDE SEQUENCE [LARGE SCALE GENOMIC DNA]</scope>
    <source>
        <strain evidence="3">Houghton</strain>
    </source>
</reference>
<keyword evidence="1" id="KW-1133">Transmembrane helix</keyword>
<accession>U6KEY4</accession>
<feature type="transmembrane region" description="Helical" evidence="1">
    <location>
        <begin position="51"/>
        <end position="76"/>
    </location>
</feature>
<dbReference type="AlphaFoldDB" id="U6KEY4"/>
<sequence>MQMFVPLFAASVALLAEAADVEVPAAPVLSTDVGFSQAELPSKSGRRGTPLLVLTFLATAVAVVFLVLRCFTAIQANGDWSIYRRRLAEGGPDPCPGGVTYLGITLRWPFYGVSYRFPRKEDICVIRGATRKGAAQPAVHLGINTEMGLQAQLVKALHNLLCILAYPVVGVLVA</sequence>
<dbReference type="VEuPathDB" id="ToxoDB:EMH_0018780"/>
<gene>
    <name evidence="3" type="ORF">EMH_0018780</name>
</gene>
<evidence type="ECO:0000313" key="3">
    <source>
        <dbReference type="EMBL" id="CDJ36499.1"/>
    </source>
</evidence>
<reference evidence="3" key="2">
    <citation type="submission" date="2013-10" db="EMBL/GenBank/DDBJ databases">
        <authorList>
            <person name="Aslett M."/>
        </authorList>
    </citation>
    <scope>NUCLEOTIDE SEQUENCE [LARGE SCALE GENOMIC DNA]</scope>
    <source>
        <strain evidence="3">Houghton</strain>
    </source>
</reference>
<keyword evidence="2" id="KW-0732">Signal</keyword>
<organism evidence="3 4">
    <name type="scientific">Eimeria mitis</name>
    <dbReference type="NCBI Taxonomy" id="44415"/>
    <lineage>
        <taxon>Eukaryota</taxon>
        <taxon>Sar</taxon>
        <taxon>Alveolata</taxon>
        <taxon>Apicomplexa</taxon>
        <taxon>Conoidasida</taxon>
        <taxon>Coccidia</taxon>
        <taxon>Eucoccidiorida</taxon>
        <taxon>Eimeriorina</taxon>
        <taxon>Eimeriidae</taxon>
        <taxon>Eimeria</taxon>
    </lineage>
</organism>
<dbReference type="RefSeq" id="XP_037878787.1">
    <property type="nucleotide sequence ID" value="XM_038022933.1"/>
</dbReference>
<keyword evidence="1" id="KW-0472">Membrane</keyword>
<dbReference type="Proteomes" id="UP000030744">
    <property type="component" value="Unassembled WGS sequence"/>
</dbReference>
<keyword evidence="1" id="KW-0812">Transmembrane</keyword>
<dbReference type="EMBL" id="HG736107">
    <property type="protein sequence ID" value="CDJ36499.1"/>
    <property type="molecule type" value="Genomic_DNA"/>
</dbReference>
<dbReference type="GeneID" id="60403839"/>
<keyword evidence="4" id="KW-1185">Reference proteome</keyword>
<proteinExistence type="predicted"/>